<dbReference type="AlphaFoldDB" id="A0A3M0K787"/>
<protein>
    <submittedName>
        <fullName evidence="1">Uncharacterized protein</fullName>
    </submittedName>
</protein>
<organism evidence="1 2">
    <name type="scientific">Hirundo rustica rustica</name>
    <dbReference type="NCBI Taxonomy" id="333673"/>
    <lineage>
        <taxon>Eukaryota</taxon>
        <taxon>Metazoa</taxon>
        <taxon>Chordata</taxon>
        <taxon>Craniata</taxon>
        <taxon>Vertebrata</taxon>
        <taxon>Euteleostomi</taxon>
        <taxon>Archelosauria</taxon>
        <taxon>Archosauria</taxon>
        <taxon>Dinosauria</taxon>
        <taxon>Saurischia</taxon>
        <taxon>Theropoda</taxon>
        <taxon>Coelurosauria</taxon>
        <taxon>Aves</taxon>
        <taxon>Neognathae</taxon>
        <taxon>Neoaves</taxon>
        <taxon>Telluraves</taxon>
        <taxon>Australaves</taxon>
        <taxon>Passeriformes</taxon>
        <taxon>Sylvioidea</taxon>
        <taxon>Hirundinidae</taxon>
        <taxon>Hirundo</taxon>
    </lineage>
</organism>
<dbReference type="Proteomes" id="UP000269221">
    <property type="component" value="Unassembled WGS sequence"/>
</dbReference>
<evidence type="ECO:0000313" key="1">
    <source>
        <dbReference type="EMBL" id="RMC09043.1"/>
    </source>
</evidence>
<keyword evidence="2" id="KW-1185">Reference proteome</keyword>
<evidence type="ECO:0000313" key="2">
    <source>
        <dbReference type="Proteomes" id="UP000269221"/>
    </source>
</evidence>
<dbReference type="OrthoDB" id="10414052at2759"/>
<comment type="caution">
    <text evidence="1">The sequence shown here is derived from an EMBL/GenBank/DDBJ whole genome shotgun (WGS) entry which is preliminary data.</text>
</comment>
<gene>
    <name evidence="1" type="ORF">DUI87_14047</name>
</gene>
<reference evidence="1 2" key="1">
    <citation type="submission" date="2018-07" db="EMBL/GenBank/DDBJ databases">
        <title>A high quality draft genome assembly of the barn swallow (H. rustica rustica).</title>
        <authorList>
            <person name="Formenti G."/>
            <person name="Chiara M."/>
            <person name="Poveda L."/>
            <person name="Francoijs K.-J."/>
            <person name="Bonisoli-Alquati A."/>
            <person name="Canova L."/>
            <person name="Gianfranceschi L."/>
            <person name="Horner D.S."/>
            <person name="Saino N."/>
        </authorList>
    </citation>
    <scope>NUCLEOTIDE SEQUENCE [LARGE SCALE GENOMIC DNA]</scope>
    <source>
        <strain evidence="1">Chelidonia</strain>
        <tissue evidence="1">Blood</tissue>
    </source>
</reference>
<proteinExistence type="predicted"/>
<accession>A0A3M0K787</accession>
<dbReference type="EMBL" id="QRBI01000116">
    <property type="protein sequence ID" value="RMC09043.1"/>
    <property type="molecule type" value="Genomic_DNA"/>
</dbReference>
<sequence>MIKKRWRQIDYSKCRATGTLKTLIQLDGPDDSTIQLYRKKMSNSSPNLDEQDYGLQAEVLSVEDSVNKTDQNCLP</sequence>
<name>A0A3M0K787_HIRRU</name>